<dbReference type="RefSeq" id="WP_144852683.1">
    <property type="nucleotide sequence ID" value="NZ_VNJI01000044.1"/>
</dbReference>
<accession>A0A559K4J2</accession>
<dbReference type="Pfam" id="PF24517">
    <property type="entry name" value="CBM96"/>
    <property type="match status" value="1"/>
</dbReference>
<comment type="caution">
    <text evidence="5">The sequence shown here is derived from an EMBL/GenBank/DDBJ whole genome shotgun (WGS) entry which is preliminary data.</text>
</comment>
<comment type="subcellular location">
    <subcellularLocation>
        <location evidence="1">Secreted</location>
    </subcellularLocation>
</comment>
<keyword evidence="3" id="KW-0732">Signal</keyword>
<sequence length="96" mass="10255">MYATSSAATTVTAYQTSDDWSQDTITWNNAPTTGTAAGSVNTNTTQQYYEIDVTSYVQAQVAGDKTVSFVLAESAGKYTQINSSENGANKPQLKIN</sequence>
<gene>
    <name evidence="5" type="ORF">FPZ49_26185</name>
</gene>
<dbReference type="GO" id="GO:0005576">
    <property type="term" value="C:extracellular region"/>
    <property type="evidence" value="ECO:0007669"/>
    <property type="project" value="UniProtKB-SubCell"/>
</dbReference>
<protein>
    <submittedName>
        <fullName evidence="5">DNRLRE domain-containing protein</fullName>
    </submittedName>
</protein>
<dbReference type="Proteomes" id="UP000317036">
    <property type="component" value="Unassembled WGS sequence"/>
</dbReference>
<evidence type="ECO:0000313" key="5">
    <source>
        <dbReference type="EMBL" id="TVY07044.1"/>
    </source>
</evidence>
<evidence type="ECO:0000259" key="4">
    <source>
        <dbReference type="Pfam" id="PF24517"/>
    </source>
</evidence>
<dbReference type="AlphaFoldDB" id="A0A559K4J2"/>
<proteinExistence type="predicted"/>
<dbReference type="NCBIfam" id="NF033679">
    <property type="entry name" value="DNRLRE_dom"/>
    <property type="match status" value="1"/>
</dbReference>
<dbReference type="OrthoDB" id="2563626at2"/>
<evidence type="ECO:0000256" key="1">
    <source>
        <dbReference type="ARBA" id="ARBA00004613"/>
    </source>
</evidence>
<feature type="domain" description="Carbohydrate-binding module family 96" evidence="4">
    <location>
        <begin position="4"/>
        <end position="95"/>
    </location>
</feature>
<dbReference type="EMBL" id="VNJI01000044">
    <property type="protein sequence ID" value="TVY07044.1"/>
    <property type="molecule type" value="Genomic_DNA"/>
</dbReference>
<reference evidence="5 6" key="1">
    <citation type="submission" date="2019-07" db="EMBL/GenBank/DDBJ databases">
        <authorList>
            <person name="Kim J."/>
        </authorList>
    </citation>
    <scope>NUCLEOTIDE SEQUENCE [LARGE SCALE GENOMIC DNA]</scope>
    <source>
        <strain evidence="5 6">JC52</strain>
    </source>
</reference>
<name>A0A559K4J2_9BACL</name>
<organism evidence="5 6">
    <name type="scientific">Paenibacillus cremeus</name>
    <dbReference type="NCBI Taxonomy" id="2163881"/>
    <lineage>
        <taxon>Bacteria</taxon>
        <taxon>Bacillati</taxon>
        <taxon>Bacillota</taxon>
        <taxon>Bacilli</taxon>
        <taxon>Bacillales</taxon>
        <taxon>Paenibacillaceae</taxon>
        <taxon>Paenibacillus</taxon>
    </lineage>
</organism>
<dbReference type="InterPro" id="IPR055372">
    <property type="entry name" value="CBM96"/>
</dbReference>
<keyword evidence="2" id="KW-0964">Secreted</keyword>
<evidence type="ECO:0000256" key="3">
    <source>
        <dbReference type="ARBA" id="ARBA00022729"/>
    </source>
</evidence>
<evidence type="ECO:0000313" key="6">
    <source>
        <dbReference type="Proteomes" id="UP000317036"/>
    </source>
</evidence>
<evidence type="ECO:0000256" key="2">
    <source>
        <dbReference type="ARBA" id="ARBA00022525"/>
    </source>
</evidence>
<keyword evidence="6" id="KW-1185">Reference proteome</keyword>